<dbReference type="InterPro" id="IPR039970">
    <property type="entry name" value="TF_Grauzone"/>
</dbReference>
<feature type="compositionally biased region" description="Basic residues" evidence="2">
    <location>
        <begin position="526"/>
        <end position="549"/>
    </location>
</feature>
<dbReference type="GO" id="GO:0003700">
    <property type="term" value="F:DNA-binding transcription factor activity"/>
    <property type="evidence" value="ECO:0007669"/>
    <property type="project" value="InterPro"/>
</dbReference>
<name>A0A2A6BWY5_PRIPA</name>
<feature type="compositionally biased region" description="Polar residues" evidence="2">
    <location>
        <begin position="322"/>
        <end position="334"/>
    </location>
</feature>
<dbReference type="CDD" id="cd15517">
    <property type="entry name" value="PHD_TCF19_like"/>
    <property type="match status" value="1"/>
</dbReference>
<evidence type="ECO:0000313" key="4">
    <source>
        <dbReference type="Proteomes" id="UP000005239"/>
    </source>
</evidence>
<proteinExistence type="predicted"/>
<keyword evidence="4" id="KW-1185">Reference proteome</keyword>
<dbReference type="Proteomes" id="UP000005239">
    <property type="component" value="Unassembled WGS sequence"/>
</dbReference>
<feature type="region of interest" description="Disordered" evidence="2">
    <location>
        <begin position="1035"/>
        <end position="1066"/>
    </location>
</feature>
<feature type="region of interest" description="Disordered" evidence="2">
    <location>
        <begin position="757"/>
        <end position="782"/>
    </location>
</feature>
<dbReference type="PANTHER" id="PTHR23225:SF2">
    <property type="entry name" value="AT09679P-RELATED"/>
    <property type="match status" value="1"/>
</dbReference>
<feature type="region of interest" description="Disordered" evidence="2">
    <location>
        <begin position="310"/>
        <end position="389"/>
    </location>
</feature>
<evidence type="ECO:0000256" key="1">
    <source>
        <dbReference type="SAM" id="Coils"/>
    </source>
</evidence>
<feature type="region of interest" description="Disordered" evidence="2">
    <location>
        <begin position="1137"/>
        <end position="1156"/>
    </location>
</feature>
<organism evidence="3 4">
    <name type="scientific">Pristionchus pacificus</name>
    <name type="common">Parasitic nematode worm</name>
    <dbReference type="NCBI Taxonomy" id="54126"/>
    <lineage>
        <taxon>Eukaryota</taxon>
        <taxon>Metazoa</taxon>
        <taxon>Ecdysozoa</taxon>
        <taxon>Nematoda</taxon>
        <taxon>Chromadorea</taxon>
        <taxon>Rhabditida</taxon>
        <taxon>Rhabditina</taxon>
        <taxon>Diplogasteromorpha</taxon>
        <taxon>Diplogasteroidea</taxon>
        <taxon>Neodiplogasteridae</taxon>
        <taxon>Pristionchus</taxon>
    </lineage>
</organism>
<dbReference type="PANTHER" id="PTHR23225">
    <property type="entry name" value="ZINC FINGER PROTEIN"/>
    <property type="match status" value="1"/>
</dbReference>
<feature type="region of interest" description="Disordered" evidence="2">
    <location>
        <begin position="453"/>
        <end position="587"/>
    </location>
</feature>
<feature type="coiled-coil region" evidence="1">
    <location>
        <begin position="135"/>
        <end position="165"/>
    </location>
</feature>
<accession>A0A2A6BWY5</accession>
<dbReference type="InterPro" id="IPR013087">
    <property type="entry name" value="Znf_C2H2_type"/>
</dbReference>
<feature type="compositionally biased region" description="Low complexity" evidence="2">
    <location>
        <begin position="471"/>
        <end position="481"/>
    </location>
</feature>
<feature type="region of interest" description="Disordered" evidence="2">
    <location>
        <begin position="1384"/>
        <end position="1406"/>
    </location>
</feature>
<keyword evidence="1" id="KW-0175">Coiled coil</keyword>
<feature type="compositionally biased region" description="Low complexity" evidence="2">
    <location>
        <begin position="718"/>
        <end position="729"/>
    </location>
</feature>
<dbReference type="GO" id="GO:0005634">
    <property type="term" value="C:nucleus"/>
    <property type="evidence" value="ECO:0000318"/>
    <property type="project" value="GO_Central"/>
</dbReference>
<dbReference type="EnsemblMetazoa" id="PPA42548.1">
    <property type="protein sequence ID" value="PPA42548.1"/>
    <property type="gene ID" value="WBGene00280917"/>
</dbReference>
<accession>A0A8R1UZC4</accession>
<feature type="region of interest" description="Disordered" evidence="2">
    <location>
        <begin position="989"/>
        <end position="1018"/>
    </location>
</feature>
<feature type="compositionally biased region" description="Basic and acidic residues" evidence="2">
    <location>
        <begin position="550"/>
        <end position="561"/>
    </location>
</feature>
<evidence type="ECO:0000256" key="2">
    <source>
        <dbReference type="SAM" id="MobiDB-lite"/>
    </source>
</evidence>
<reference evidence="3" key="2">
    <citation type="submission" date="2022-06" db="UniProtKB">
        <authorList>
            <consortium name="EnsemblMetazoa"/>
        </authorList>
    </citation>
    <scope>IDENTIFICATION</scope>
    <source>
        <strain evidence="3">PS312</strain>
    </source>
</reference>
<feature type="region of interest" description="Disordered" evidence="2">
    <location>
        <begin position="943"/>
        <end position="972"/>
    </location>
</feature>
<dbReference type="GO" id="GO:0006357">
    <property type="term" value="P:regulation of transcription by RNA polymerase II"/>
    <property type="evidence" value="ECO:0000318"/>
    <property type="project" value="GO_Central"/>
</dbReference>
<feature type="compositionally biased region" description="Basic residues" evidence="2">
    <location>
        <begin position="336"/>
        <end position="349"/>
    </location>
</feature>
<feature type="compositionally biased region" description="Polar residues" evidence="2">
    <location>
        <begin position="563"/>
        <end position="575"/>
    </location>
</feature>
<dbReference type="GO" id="GO:0000987">
    <property type="term" value="F:cis-regulatory region sequence-specific DNA binding"/>
    <property type="evidence" value="ECO:0000318"/>
    <property type="project" value="GO_Central"/>
</dbReference>
<feature type="compositionally biased region" description="Polar residues" evidence="2">
    <location>
        <begin position="757"/>
        <end position="779"/>
    </location>
</feature>
<reference evidence="4" key="1">
    <citation type="journal article" date="2008" name="Nat. Genet.">
        <title>The Pristionchus pacificus genome provides a unique perspective on nematode lifestyle and parasitism.</title>
        <authorList>
            <person name="Dieterich C."/>
            <person name="Clifton S.W."/>
            <person name="Schuster L.N."/>
            <person name="Chinwalla A."/>
            <person name="Delehaunty K."/>
            <person name="Dinkelacker I."/>
            <person name="Fulton L."/>
            <person name="Fulton R."/>
            <person name="Godfrey J."/>
            <person name="Minx P."/>
            <person name="Mitreva M."/>
            <person name="Roeseler W."/>
            <person name="Tian H."/>
            <person name="Witte H."/>
            <person name="Yang S.P."/>
            <person name="Wilson R.K."/>
            <person name="Sommer R.J."/>
        </authorList>
    </citation>
    <scope>NUCLEOTIDE SEQUENCE [LARGE SCALE GENOMIC DNA]</scope>
    <source>
        <strain evidence="4">PS312</strain>
    </source>
</reference>
<feature type="compositionally biased region" description="Polar residues" evidence="2">
    <location>
        <begin position="378"/>
        <end position="389"/>
    </location>
</feature>
<dbReference type="SMART" id="SM00355">
    <property type="entry name" value="ZnF_C2H2"/>
    <property type="match status" value="4"/>
</dbReference>
<gene>
    <name evidence="3" type="primary">WBGene00280917</name>
</gene>
<feature type="region of interest" description="Disordered" evidence="2">
    <location>
        <begin position="255"/>
        <end position="284"/>
    </location>
</feature>
<dbReference type="Gene3D" id="3.30.160.60">
    <property type="entry name" value="Classic Zinc Finger"/>
    <property type="match status" value="1"/>
</dbReference>
<feature type="region of interest" description="Disordered" evidence="2">
    <location>
        <begin position="903"/>
        <end position="922"/>
    </location>
</feature>
<feature type="compositionally biased region" description="Basic and acidic residues" evidence="2">
    <location>
        <begin position="989"/>
        <end position="1010"/>
    </location>
</feature>
<feature type="compositionally biased region" description="Basic and acidic residues" evidence="2">
    <location>
        <begin position="943"/>
        <end position="964"/>
    </location>
</feature>
<sequence>MDQEADADVNAESQTTFTAKVIGAIVQKYVALHRGPINQDPEAATVDEIVLKVEAIDLVVKQLVAGRSGPMCQEVDANDLEAGKHALTAKVINAFVRQAVVARRGPMNDYVTATAEDERILKEKVKRAYAVRVVAAARVERLKKKQEEERRLKEERDERRSEKNIKRIHDMTAELRTRDPIMGPMMSKCFNLLITANLNGVDNPAAKFKLRSLTKERVKSRELDERRQEPKRFLLYEITELIEKVIILNTKDASANRNEDAPDDVSIMDRIPAPPPPAAQQEATVLARKQVPAKNKNIDQAQYEKPTLLSSAAQKQHHAPQSVAQQPSEQQTPSLARRHQQQIVSKKHAQPPQNFDLSDQHGFKEPFLPAREPDHSQMYDNNSVQPSSISSNAIQPVTLAHKPSQPIIVAKKPAEIPIVAIQPDHPTSMAQELSQATDDFAMEQYVGLDVDQNDFVAPPQTPTQPSAANKQDQQQVMAQKQGYPTESSARTSDVSMEQDALELSTPRKKRKLAPAVSEKQDQPKPKIYRFARPAKKQHKATIAAKKKKDGRFAEYDRRHADLPSSTLPNHSPSNTKKQDQSQLAASSQQIIAADMHAENVPQPIADQPDIPATIKQEPLDEDFGGMDDLAFDLNNIKMEEMDDFKLEDTVPLSDPILPESPPEEDPTAFYQHLFDAENDENAKPAEAMGADVDSVALQPLLLNANAIKKEPGAPPTPAEANANEGSESAIGTEESPNILNPIDASPFHFYANAIKQEQQAATPEASSTPTVAGNSNQNAGAPMENLLQNVSGAAGRPNIPNLLEASPFRFYANAIKQEQQAPPTETLPTAAIAADASIGIQKVAVATERPLEIPDASPFRFYSNAIKQELQAPPIETAPTAGIAHVHDGVHGDVRGAEIERQKSGGIRENSDATPARPDMPSLLDASPFRFYANAIKQEQRVNKIGNKDVADKENRDNSTDSADRLLNPPDASPFRFYANAIKQEQRVNKIGNKDVADKENRDNSTDSADRLLNPPDASPFRFYANAIKQEQRVNKIGNKDVADKENRDNSTDSADRLLNPPGASPFRFNANAIKHEPPAPLTETVHIPTIMAVDGSIADARTGGEIRENGSAENSPDPSPPGASTFRFYATAIKEEPQESPTSPVQQPQQPAAPRTSAIVKLLNTPMAMENNMVAPPSPIMRNYQNPFAMPQYPFNLNMFPQQPLNQQPLAPFTNYFPVKTMQPGQGDPSISNTVNGKQANVSQLKQSNRSTENMSKVQCDICSKWFAKKHLFYHKAVKHSDVVDGAEEHSDQNMSKVQCDICSKWFAKKHLFYHKAAKHGGRKFKCPHCPSTHPQPTKLRKHIKECHGAEFFQCMKCGCFFKTREDLGAHQLENICQPLSGLRRHQNTPKPSIPDDAEQPSTSK</sequence>
<feature type="compositionally biased region" description="Low complexity" evidence="2">
    <location>
        <begin position="1140"/>
        <end position="1156"/>
    </location>
</feature>
<evidence type="ECO:0000313" key="3">
    <source>
        <dbReference type="EnsemblMetazoa" id="PPA42548.1"/>
    </source>
</evidence>
<protein>
    <submittedName>
        <fullName evidence="3">Uncharacterized protein</fullName>
    </submittedName>
</protein>
<feature type="compositionally biased region" description="Polar residues" evidence="2">
    <location>
        <begin position="482"/>
        <end position="495"/>
    </location>
</feature>
<feature type="region of interest" description="Disordered" evidence="2">
    <location>
        <begin position="707"/>
        <end position="742"/>
    </location>
</feature>
<feature type="region of interest" description="Disordered" evidence="2">
    <location>
        <begin position="1107"/>
        <end position="1126"/>
    </location>
</feature>
<feature type="compositionally biased region" description="Basic and acidic residues" evidence="2">
    <location>
        <begin position="1035"/>
        <end position="1056"/>
    </location>
</feature>